<name>A0A284R212_ARMOS</name>
<dbReference type="EMBL" id="FUEG01000004">
    <property type="protein sequence ID" value="SJL02767.1"/>
    <property type="molecule type" value="Genomic_DNA"/>
</dbReference>
<dbReference type="AlphaFoldDB" id="A0A284R212"/>
<keyword evidence="2" id="KW-1185">Reference proteome</keyword>
<accession>A0A284R212</accession>
<reference evidence="2" key="1">
    <citation type="journal article" date="2017" name="Nat. Ecol. Evol.">
        <title>Genome expansion and lineage-specific genetic innovations in the forest pathogenic fungi Armillaria.</title>
        <authorList>
            <person name="Sipos G."/>
            <person name="Prasanna A.N."/>
            <person name="Walter M.C."/>
            <person name="O'Connor E."/>
            <person name="Balint B."/>
            <person name="Krizsan K."/>
            <person name="Kiss B."/>
            <person name="Hess J."/>
            <person name="Varga T."/>
            <person name="Slot J."/>
            <person name="Riley R."/>
            <person name="Boka B."/>
            <person name="Rigling D."/>
            <person name="Barry K."/>
            <person name="Lee J."/>
            <person name="Mihaltcheva S."/>
            <person name="LaButti K."/>
            <person name="Lipzen A."/>
            <person name="Waldron R."/>
            <person name="Moloney N.M."/>
            <person name="Sperisen C."/>
            <person name="Kredics L."/>
            <person name="Vagvoelgyi C."/>
            <person name="Patrignani A."/>
            <person name="Fitzpatrick D."/>
            <person name="Nagy I."/>
            <person name="Doyle S."/>
            <person name="Anderson J.B."/>
            <person name="Grigoriev I.V."/>
            <person name="Gueldener U."/>
            <person name="Muensterkoetter M."/>
            <person name="Nagy L.G."/>
        </authorList>
    </citation>
    <scope>NUCLEOTIDE SEQUENCE [LARGE SCALE GENOMIC DNA]</scope>
    <source>
        <strain evidence="2">C18/9</strain>
    </source>
</reference>
<gene>
    <name evidence="1" type="ORF">ARMOST_06103</name>
</gene>
<sequence>MRFCRALLRYSSWKDVFWKRNDGVFFFCHARCLFLVGGIDAVFSSALDLVIHIVEGKKWMKTQFCGDKSRLAWTSRGSQMRLESVASVRRVHR</sequence>
<protein>
    <submittedName>
        <fullName evidence="1">Uncharacterized protein</fullName>
    </submittedName>
</protein>
<organism evidence="1 2">
    <name type="scientific">Armillaria ostoyae</name>
    <name type="common">Armillaria root rot fungus</name>
    <dbReference type="NCBI Taxonomy" id="47428"/>
    <lineage>
        <taxon>Eukaryota</taxon>
        <taxon>Fungi</taxon>
        <taxon>Dikarya</taxon>
        <taxon>Basidiomycota</taxon>
        <taxon>Agaricomycotina</taxon>
        <taxon>Agaricomycetes</taxon>
        <taxon>Agaricomycetidae</taxon>
        <taxon>Agaricales</taxon>
        <taxon>Marasmiineae</taxon>
        <taxon>Physalacriaceae</taxon>
        <taxon>Armillaria</taxon>
    </lineage>
</organism>
<proteinExistence type="predicted"/>
<evidence type="ECO:0000313" key="1">
    <source>
        <dbReference type="EMBL" id="SJL02767.1"/>
    </source>
</evidence>
<dbReference type="Proteomes" id="UP000219338">
    <property type="component" value="Unassembled WGS sequence"/>
</dbReference>
<evidence type="ECO:0000313" key="2">
    <source>
        <dbReference type="Proteomes" id="UP000219338"/>
    </source>
</evidence>